<comment type="caution">
    <text evidence="2">The sequence shown here is derived from an EMBL/GenBank/DDBJ whole genome shotgun (WGS) entry which is preliminary data.</text>
</comment>
<protein>
    <submittedName>
        <fullName evidence="2">P-loop containing nucleoside triphosphate hydrolases superfamily protein</fullName>
    </submittedName>
</protein>
<dbReference type="OrthoDB" id="1879at2759"/>
<dbReference type="AlphaFoldDB" id="A0A9N7NCP1"/>
<gene>
    <name evidence="2" type="ORF">SHERM_22945</name>
</gene>
<dbReference type="EMBL" id="CACSLK010027751">
    <property type="protein sequence ID" value="CAA0827250.1"/>
    <property type="molecule type" value="Genomic_DNA"/>
</dbReference>
<dbReference type="InterPro" id="IPR032174">
    <property type="entry name" value="Aquarius_N"/>
</dbReference>
<dbReference type="GO" id="GO:0016787">
    <property type="term" value="F:hydrolase activity"/>
    <property type="evidence" value="ECO:0007669"/>
    <property type="project" value="UniProtKB-KW"/>
</dbReference>
<evidence type="ECO:0000313" key="2">
    <source>
        <dbReference type="EMBL" id="CAA0827250.1"/>
    </source>
</evidence>
<accession>A0A9N7NCP1</accession>
<feature type="domain" description="RNA helicase aquarius N-terminal" evidence="1">
    <location>
        <begin position="1"/>
        <end position="51"/>
    </location>
</feature>
<feature type="non-terminal residue" evidence="2">
    <location>
        <position position="85"/>
    </location>
</feature>
<proteinExistence type="predicted"/>
<evidence type="ECO:0000313" key="3">
    <source>
        <dbReference type="Proteomes" id="UP001153555"/>
    </source>
</evidence>
<keyword evidence="3" id="KW-1185">Reference proteome</keyword>
<reference evidence="2" key="1">
    <citation type="submission" date="2019-12" db="EMBL/GenBank/DDBJ databases">
        <authorList>
            <person name="Scholes J."/>
        </authorList>
    </citation>
    <scope>NUCLEOTIDE SEQUENCE</scope>
</reference>
<keyword evidence="2" id="KW-0378">Hydrolase</keyword>
<evidence type="ECO:0000259" key="1">
    <source>
        <dbReference type="Pfam" id="PF16399"/>
    </source>
</evidence>
<organism evidence="2 3">
    <name type="scientific">Striga hermonthica</name>
    <name type="common">Purple witchweed</name>
    <name type="synonym">Buchnera hermonthica</name>
    <dbReference type="NCBI Taxonomy" id="68872"/>
    <lineage>
        <taxon>Eukaryota</taxon>
        <taxon>Viridiplantae</taxon>
        <taxon>Streptophyta</taxon>
        <taxon>Embryophyta</taxon>
        <taxon>Tracheophyta</taxon>
        <taxon>Spermatophyta</taxon>
        <taxon>Magnoliopsida</taxon>
        <taxon>eudicotyledons</taxon>
        <taxon>Gunneridae</taxon>
        <taxon>Pentapetalae</taxon>
        <taxon>asterids</taxon>
        <taxon>lamiids</taxon>
        <taxon>Lamiales</taxon>
        <taxon>Orobanchaceae</taxon>
        <taxon>Buchnereae</taxon>
        <taxon>Striga</taxon>
    </lineage>
</organism>
<dbReference type="Proteomes" id="UP001153555">
    <property type="component" value="Unassembled WGS sequence"/>
</dbReference>
<name>A0A9N7NCP1_STRHE</name>
<dbReference type="Pfam" id="PF16399">
    <property type="entry name" value="Aquarius_N_1st"/>
    <property type="match status" value="1"/>
</dbReference>
<sequence>MRELALANVGAINRRTDLSKKLSILSPRELRDLVCTKLKLVSKNDPCSERVDFIIKVVNLRKRLSMPFHYIPTSRKRLSMHLVYQ</sequence>